<name>A0A3N6YZ40_9ACTN</name>
<dbReference type="InterPro" id="IPR020955">
    <property type="entry name" value="Uncharacterised_Atu4866"/>
</dbReference>
<evidence type="ECO:0000313" key="3">
    <source>
        <dbReference type="Proteomes" id="UP000275225"/>
    </source>
</evidence>
<keyword evidence="3" id="KW-1185">Reference proteome</keyword>
<feature type="region of interest" description="Disordered" evidence="1">
    <location>
        <begin position="1"/>
        <end position="38"/>
    </location>
</feature>
<comment type="caution">
    <text evidence="2">The sequence shown here is derived from an EMBL/GenBank/DDBJ whole genome shotgun (WGS) entry which is preliminary data.</text>
</comment>
<accession>A0A3N6YZ40</accession>
<dbReference type="OrthoDB" id="9810893at2"/>
<dbReference type="Pfam" id="PF11512">
    <property type="entry name" value="Atu4866"/>
    <property type="match status" value="1"/>
</dbReference>
<evidence type="ECO:0000313" key="2">
    <source>
        <dbReference type="EMBL" id="RQN03071.1"/>
    </source>
</evidence>
<sequence length="74" mass="8249">MGRRRACARAAPPARRPVHRDPAMVGSTPPPGAYRTRGQRIVPLDDSGFWAFGERLDGVLYHADFVMTRRSTGR</sequence>
<proteinExistence type="predicted"/>
<dbReference type="RefSeq" id="WP_124237334.1">
    <property type="nucleotide sequence ID" value="NZ_JBHUFI010000013.1"/>
</dbReference>
<dbReference type="AlphaFoldDB" id="A0A3N6YZ40"/>
<dbReference type="Proteomes" id="UP000275225">
    <property type="component" value="Unassembled WGS sequence"/>
</dbReference>
<reference evidence="2 3" key="1">
    <citation type="submission" date="2018-11" db="EMBL/GenBank/DDBJ databases">
        <authorList>
            <person name="Li F."/>
        </authorList>
    </citation>
    <scope>NUCLEOTIDE SEQUENCE [LARGE SCALE GENOMIC DNA]</scope>
    <source>
        <strain evidence="2 3">YS17T</strain>
    </source>
</reference>
<evidence type="ECO:0000256" key="1">
    <source>
        <dbReference type="SAM" id="MobiDB-lite"/>
    </source>
</evidence>
<dbReference type="InterPro" id="IPR038646">
    <property type="entry name" value="Atu4866-like_sf"/>
</dbReference>
<dbReference type="EMBL" id="RQJX01000015">
    <property type="protein sequence ID" value="RQN03071.1"/>
    <property type="molecule type" value="Genomic_DNA"/>
</dbReference>
<organism evidence="2 3">
    <name type="scientific">Aeromicrobium camelliae</name>
    <dbReference type="NCBI Taxonomy" id="1538144"/>
    <lineage>
        <taxon>Bacteria</taxon>
        <taxon>Bacillati</taxon>
        <taxon>Actinomycetota</taxon>
        <taxon>Actinomycetes</taxon>
        <taxon>Propionibacteriales</taxon>
        <taxon>Nocardioidaceae</taxon>
        <taxon>Aeromicrobium</taxon>
    </lineage>
</organism>
<protein>
    <submittedName>
        <fullName evidence="2">Uncharacterized protein</fullName>
    </submittedName>
</protein>
<gene>
    <name evidence="2" type="ORF">EHW97_11605</name>
</gene>
<dbReference type="Gene3D" id="2.40.128.290">
    <property type="entry name" value="Uncharacterised protein Atu4866, PF11512"/>
    <property type="match status" value="1"/>
</dbReference>